<organism evidence="1 2">
    <name type="scientific">Reticulomyxa filosa</name>
    <dbReference type="NCBI Taxonomy" id="46433"/>
    <lineage>
        <taxon>Eukaryota</taxon>
        <taxon>Sar</taxon>
        <taxon>Rhizaria</taxon>
        <taxon>Retaria</taxon>
        <taxon>Foraminifera</taxon>
        <taxon>Monothalamids</taxon>
        <taxon>Reticulomyxidae</taxon>
        <taxon>Reticulomyxa</taxon>
    </lineage>
</organism>
<dbReference type="AlphaFoldDB" id="X6MAT5"/>
<accession>X6MAT5</accession>
<keyword evidence="2" id="KW-1185">Reference proteome</keyword>
<feature type="non-terminal residue" evidence="1">
    <location>
        <position position="1"/>
    </location>
</feature>
<evidence type="ECO:0000313" key="1">
    <source>
        <dbReference type="EMBL" id="ETO10766.1"/>
    </source>
</evidence>
<name>X6MAT5_RETFI</name>
<dbReference type="EMBL" id="ASPP01023149">
    <property type="protein sequence ID" value="ETO10766.1"/>
    <property type="molecule type" value="Genomic_DNA"/>
</dbReference>
<proteinExistence type="predicted"/>
<reference evidence="1 2" key="1">
    <citation type="journal article" date="2013" name="Curr. Biol.">
        <title>The Genome of the Foraminiferan Reticulomyxa filosa.</title>
        <authorList>
            <person name="Glockner G."/>
            <person name="Hulsmann N."/>
            <person name="Schleicher M."/>
            <person name="Noegel A.A."/>
            <person name="Eichinger L."/>
            <person name="Gallinger C."/>
            <person name="Pawlowski J."/>
            <person name="Sierra R."/>
            <person name="Euteneuer U."/>
            <person name="Pillet L."/>
            <person name="Moustafa A."/>
            <person name="Platzer M."/>
            <person name="Groth M."/>
            <person name="Szafranski K."/>
            <person name="Schliwa M."/>
        </authorList>
    </citation>
    <scope>NUCLEOTIDE SEQUENCE [LARGE SCALE GENOMIC DNA]</scope>
</reference>
<comment type="caution">
    <text evidence="1">The sequence shown here is derived from an EMBL/GenBank/DDBJ whole genome shotgun (WGS) entry which is preliminary data.</text>
</comment>
<protein>
    <submittedName>
        <fullName evidence="1">Uncharacterized protein</fullName>
    </submittedName>
</protein>
<evidence type="ECO:0000313" key="2">
    <source>
        <dbReference type="Proteomes" id="UP000023152"/>
    </source>
</evidence>
<sequence length="135" mass="16071">SYYVKQLVQLLRTPKNFGPFAFWKSNAVFFDKVDNLLASLIVPFELQKLFMNYFTTFLEDENDEDLHSLKFETGDGYWAEQTHLSAMDVQKLSRQLNRKLALKNYFHLYERFDDCVTGKETVDWVLSNYTKLNFK</sequence>
<dbReference type="Proteomes" id="UP000023152">
    <property type="component" value="Unassembled WGS sequence"/>
</dbReference>
<gene>
    <name evidence="1" type="ORF">RFI_26611</name>
</gene>